<comment type="caution">
    <text evidence="1">The sequence shown here is derived from an EMBL/GenBank/DDBJ whole genome shotgun (WGS) entry which is preliminary data.</text>
</comment>
<accession>A0A2I0L1N4</accession>
<dbReference type="EMBL" id="PGOL01000196">
    <property type="protein sequence ID" value="PKI74622.1"/>
    <property type="molecule type" value="Genomic_DNA"/>
</dbReference>
<protein>
    <submittedName>
        <fullName evidence="1">Uncharacterized protein</fullName>
    </submittedName>
</protein>
<dbReference type="AlphaFoldDB" id="A0A2I0L1N4"/>
<name>A0A2I0L1N4_PUNGR</name>
<keyword evidence="2" id="KW-1185">Reference proteome</keyword>
<organism evidence="1 2">
    <name type="scientific">Punica granatum</name>
    <name type="common">Pomegranate</name>
    <dbReference type="NCBI Taxonomy" id="22663"/>
    <lineage>
        <taxon>Eukaryota</taxon>
        <taxon>Viridiplantae</taxon>
        <taxon>Streptophyta</taxon>
        <taxon>Embryophyta</taxon>
        <taxon>Tracheophyta</taxon>
        <taxon>Spermatophyta</taxon>
        <taxon>Magnoliopsida</taxon>
        <taxon>eudicotyledons</taxon>
        <taxon>Gunneridae</taxon>
        <taxon>Pentapetalae</taxon>
        <taxon>rosids</taxon>
        <taxon>malvids</taxon>
        <taxon>Myrtales</taxon>
        <taxon>Lythraceae</taxon>
        <taxon>Punica</taxon>
    </lineage>
</organism>
<evidence type="ECO:0000313" key="1">
    <source>
        <dbReference type="EMBL" id="PKI74622.1"/>
    </source>
</evidence>
<proteinExistence type="predicted"/>
<dbReference type="Proteomes" id="UP000233551">
    <property type="component" value="Unassembled WGS sequence"/>
</dbReference>
<reference evidence="1 2" key="1">
    <citation type="submission" date="2017-11" db="EMBL/GenBank/DDBJ databases">
        <title>De-novo sequencing of pomegranate (Punica granatum L.) genome.</title>
        <authorList>
            <person name="Akparov Z."/>
            <person name="Amiraslanov A."/>
            <person name="Hajiyeva S."/>
            <person name="Abbasov M."/>
            <person name="Kaur K."/>
            <person name="Hamwieh A."/>
            <person name="Solovyev V."/>
            <person name="Salamov A."/>
            <person name="Braich B."/>
            <person name="Kosarev P."/>
            <person name="Mahmoud A."/>
            <person name="Hajiyev E."/>
            <person name="Babayeva S."/>
            <person name="Izzatullayeva V."/>
            <person name="Mammadov A."/>
            <person name="Mammadov A."/>
            <person name="Sharifova S."/>
            <person name="Ojaghi J."/>
            <person name="Eynullazada K."/>
            <person name="Bayramov B."/>
            <person name="Abdulazimova A."/>
            <person name="Shahmuradov I."/>
        </authorList>
    </citation>
    <scope>NUCLEOTIDE SEQUENCE [LARGE SCALE GENOMIC DNA]</scope>
    <source>
        <strain evidence="2">cv. AG2017</strain>
        <tissue evidence="1">Leaf</tissue>
    </source>
</reference>
<evidence type="ECO:0000313" key="2">
    <source>
        <dbReference type="Proteomes" id="UP000233551"/>
    </source>
</evidence>
<gene>
    <name evidence="1" type="ORF">CRG98_004949</name>
</gene>
<sequence>MALLLKLRDVYGKEISRQLYQLSSNPTKVSVSQSLAFSSHISASCSRCSLGFKRIPSLQHVVQYRCADVFLENPIRIGSRSSYSAGFWIID</sequence>